<gene>
    <name evidence="2" type="ORF">H9X54_002020</name>
</gene>
<dbReference type="Proteomes" id="UP000759529">
    <property type="component" value="Unassembled WGS sequence"/>
</dbReference>
<dbReference type="RefSeq" id="WP_239106916.1">
    <property type="nucleotide sequence ID" value="NZ_JACSOD020000380.1"/>
</dbReference>
<evidence type="ECO:0000259" key="1">
    <source>
        <dbReference type="Pfam" id="PF13186"/>
    </source>
</evidence>
<comment type="caution">
    <text evidence="2">The sequence shown here is derived from an EMBL/GenBank/DDBJ whole genome shotgun (WGS) entry which is preliminary data.</text>
</comment>
<protein>
    <submittedName>
        <fullName evidence="2">Grasp-with-spasm system SPASM domain peptide maturase</fullName>
    </submittedName>
</protein>
<name>A0ABS2CSY0_9FLAO</name>
<evidence type="ECO:0000313" key="3">
    <source>
        <dbReference type="Proteomes" id="UP000759529"/>
    </source>
</evidence>
<accession>A0ABS2CSY0</accession>
<dbReference type="InterPro" id="IPR013785">
    <property type="entry name" value="Aldolase_TIM"/>
</dbReference>
<reference evidence="2 3" key="1">
    <citation type="submission" date="2021-02" db="EMBL/GenBank/DDBJ databases">
        <authorList>
            <person name="Jung H.S."/>
            <person name="Chun B.H."/>
            <person name="Jeon C.O."/>
        </authorList>
    </citation>
    <scope>NUCLEOTIDE SEQUENCE [LARGE SCALE GENOMIC DNA]</scope>
    <source>
        <strain evidence="2 3">LMG 25203</strain>
    </source>
</reference>
<feature type="non-terminal residue" evidence="2">
    <location>
        <position position="1"/>
    </location>
</feature>
<dbReference type="SUPFAM" id="SSF102114">
    <property type="entry name" value="Radical SAM enzymes"/>
    <property type="match status" value="1"/>
</dbReference>
<dbReference type="InterPro" id="IPR023885">
    <property type="entry name" value="4Fe4S-binding_SPASM_dom"/>
</dbReference>
<keyword evidence="3" id="KW-1185">Reference proteome</keyword>
<dbReference type="EMBL" id="JACSOD020000380">
    <property type="protein sequence ID" value="MBM6498078.1"/>
    <property type="molecule type" value="Genomic_DNA"/>
</dbReference>
<proteinExistence type="predicted"/>
<evidence type="ECO:0000313" key="2">
    <source>
        <dbReference type="EMBL" id="MBM6498078.1"/>
    </source>
</evidence>
<feature type="domain" description="4Fe4S-binding SPASM" evidence="1">
    <location>
        <begin position="9"/>
        <end position="46"/>
    </location>
</feature>
<dbReference type="InterPro" id="IPR058240">
    <property type="entry name" value="rSAM_sf"/>
</dbReference>
<organism evidence="2 3">
    <name type="scientific">Flavobacterium macrobrachii</name>
    <dbReference type="NCBI Taxonomy" id="591204"/>
    <lineage>
        <taxon>Bacteria</taxon>
        <taxon>Pseudomonadati</taxon>
        <taxon>Bacteroidota</taxon>
        <taxon>Flavobacteriia</taxon>
        <taxon>Flavobacteriales</taxon>
        <taxon>Flavobacteriaceae</taxon>
        <taxon>Flavobacterium</taxon>
    </lineage>
</organism>
<dbReference type="Gene3D" id="3.20.20.70">
    <property type="entry name" value="Aldolase class I"/>
    <property type="match status" value="1"/>
</dbReference>
<sequence>IKNCPSMSQSFGNIKDTTLEEALNHPDFKKYWNITKDQIDVCKDCEFRHICTDCRAYVEEPENQYSKPLKCGYNPYTNEWAEWSTNPLKQKAIEYYGMQELVKKDG</sequence>
<dbReference type="Pfam" id="PF13186">
    <property type="entry name" value="SPASM"/>
    <property type="match status" value="1"/>
</dbReference>